<comment type="caution">
    <text evidence="1">The sequence shown here is derived from an EMBL/GenBank/DDBJ whole genome shotgun (WGS) entry which is preliminary data.</text>
</comment>
<gene>
    <name evidence="1" type="ORF">Amon02_000628900</name>
</gene>
<keyword evidence="2" id="KW-1185">Reference proteome</keyword>
<evidence type="ECO:0000313" key="1">
    <source>
        <dbReference type="EMBL" id="GME83620.1"/>
    </source>
</evidence>
<evidence type="ECO:0000313" key="2">
    <source>
        <dbReference type="Proteomes" id="UP001165064"/>
    </source>
</evidence>
<name>A0ACB5T8F1_AMBMO</name>
<protein>
    <submittedName>
        <fullName evidence="1">Unnamed protein product</fullName>
    </submittedName>
</protein>
<accession>A0ACB5T8F1</accession>
<sequence length="229" mass="25258">MKSLKNLNNSNSLSEPQLHPQQTATATATTSNTTSVNSANPSTTGKSVNPTTPTSTTTHRTTLEDKMSLDDNDNDNENTNSNASSTIATATNTSTNATSDVESQPKSSNVNCSNTNSKSHASNVKTITPQKPTEPFIGGEELWKLQNEEWLKPSPENATLEGKHKLQQRLSNMELRKYVATKDYYIVYKNLVINNRSLKKPMNLRDLLNVVEAGWTWTRVFEKAGRGVQ</sequence>
<dbReference type="EMBL" id="BSXS01004870">
    <property type="protein sequence ID" value="GME83620.1"/>
    <property type="molecule type" value="Genomic_DNA"/>
</dbReference>
<dbReference type="Proteomes" id="UP001165064">
    <property type="component" value="Unassembled WGS sequence"/>
</dbReference>
<organism evidence="1 2">
    <name type="scientific">Ambrosiozyma monospora</name>
    <name type="common">Yeast</name>
    <name type="synonym">Endomycopsis monosporus</name>
    <dbReference type="NCBI Taxonomy" id="43982"/>
    <lineage>
        <taxon>Eukaryota</taxon>
        <taxon>Fungi</taxon>
        <taxon>Dikarya</taxon>
        <taxon>Ascomycota</taxon>
        <taxon>Saccharomycotina</taxon>
        <taxon>Pichiomycetes</taxon>
        <taxon>Pichiales</taxon>
        <taxon>Pichiaceae</taxon>
        <taxon>Ambrosiozyma</taxon>
    </lineage>
</organism>
<reference evidence="1" key="1">
    <citation type="submission" date="2023-04" db="EMBL/GenBank/DDBJ databases">
        <title>Ambrosiozyma monospora NBRC 10751.</title>
        <authorList>
            <person name="Ichikawa N."/>
            <person name="Sato H."/>
            <person name="Tonouchi N."/>
        </authorList>
    </citation>
    <scope>NUCLEOTIDE SEQUENCE</scope>
    <source>
        <strain evidence="1">NBRC 10751</strain>
    </source>
</reference>
<proteinExistence type="predicted"/>